<proteinExistence type="inferred from homology"/>
<dbReference type="EMBL" id="JAPWDV010000001">
    <property type="protein sequence ID" value="KAJ6222740.1"/>
    <property type="molecule type" value="Genomic_DNA"/>
</dbReference>
<evidence type="ECO:0000256" key="6">
    <source>
        <dbReference type="SAM" id="Phobius"/>
    </source>
</evidence>
<dbReference type="OMA" id="GYVVPQK"/>
<comment type="caution">
    <text evidence="7">The sequence shown here is derived from an EMBL/GenBank/DDBJ whole genome shotgun (WGS) entry which is preliminary data.</text>
</comment>
<feature type="transmembrane region" description="Helical" evidence="6">
    <location>
        <begin position="124"/>
        <end position="144"/>
    </location>
</feature>
<reference evidence="7" key="1">
    <citation type="submission" date="2022-12" db="EMBL/GenBank/DDBJ databases">
        <title>Genome assemblies of Blomia tropicalis.</title>
        <authorList>
            <person name="Cui Y."/>
        </authorList>
    </citation>
    <scope>NUCLEOTIDE SEQUENCE</scope>
    <source>
        <tissue evidence="7">Adult mites</tissue>
    </source>
</reference>
<accession>A0A9Q0MFR1</accession>
<dbReference type="AlphaFoldDB" id="A0A9Q0MFR1"/>
<keyword evidence="8" id="KW-1185">Reference proteome</keyword>
<name>A0A9Q0MFR1_BLOTA</name>
<comment type="similarity">
    <text evidence="2">Belongs to the UPF0220 family.</text>
</comment>
<feature type="transmembrane region" description="Helical" evidence="6">
    <location>
        <begin position="92"/>
        <end position="118"/>
    </location>
</feature>
<feature type="transmembrane region" description="Helical" evidence="6">
    <location>
        <begin position="54"/>
        <end position="71"/>
    </location>
</feature>
<evidence type="ECO:0000313" key="7">
    <source>
        <dbReference type="EMBL" id="KAJ6222740.1"/>
    </source>
</evidence>
<dbReference type="Proteomes" id="UP001142055">
    <property type="component" value="Chromosome 1"/>
</dbReference>
<dbReference type="GO" id="GO:0016020">
    <property type="term" value="C:membrane"/>
    <property type="evidence" value="ECO:0007669"/>
    <property type="project" value="UniProtKB-SubCell"/>
</dbReference>
<evidence type="ECO:0000256" key="3">
    <source>
        <dbReference type="ARBA" id="ARBA00022692"/>
    </source>
</evidence>
<dbReference type="OrthoDB" id="268928at2759"/>
<sequence>MAACMDYIMNQYHEIIEDTEKKNNIISAISGVFFFTGWWFIIDITARYGPADFSNFYHICGILGTISFIIINSISTKNIEMYRYGIGSYAAWIWLFLGFVLGFGSLIASIWILFGAYILPGINIIPGLGVFAQNLFIFIGSLIFKFGRKEDLM</sequence>
<organism evidence="7 8">
    <name type="scientific">Blomia tropicalis</name>
    <name type="common">Mite</name>
    <dbReference type="NCBI Taxonomy" id="40697"/>
    <lineage>
        <taxon>Eukaryota</taxon>
        <taxon>Metazoa</taxon>
        <taxon>Ecdysozoa</taxon>
        <taxon>Arthropoda</taxon>
        <taxon>Chelicerata</taxon>
        <taxon>Arachnida</taxon>
        <taxon>Acari</taxon>
        <taxon>Acariformes</taxon>
        <taxon>Sarcoptiformes</taxon>
        <taxon>Astigmata</taxon>
        <taxon>Glycyphagoidea</taxon>
        <taxon>Echimyopodidae</taxon>
        <taxon>Blomia</taxon>
    </lineage>
</organism>
<dbReference type="PANTHER" id="PTHR13180">
    <property type="entry name" value="SMALL MEMBRANE PROTEIN-RELATED"/>
    <property type="match status" value="1"/>
</dbReference>
<keyword evidence="4 6" id="KW-1133">Transmembrane helix</keyword>
<dbReference type="InterPro" id="IPR007919">
    <property type="entry name" value="UPF0220"/>
</dbReference>
<evidence type="ECO:0000313" key="8">
    <source>
        <dbReference type="Proteomes" id="UP001142055"/>
    </source>
</evidence>
<gene>
    <name evidence="7" type="ORF">RDWZM_001285</name>
</gene>
<dbReference type="Pfam" id="PF05255">
    <property type="entry name" value="UPF0220"/>
    <property type="match status" value="1"/>
</dbReference>
<feature type="transmembrane region" description="Helical" evidence="6">
    <location>
        <begin position="25"/>
        <end position="42"/>
    </location>
</feature>
<protein>
    <submittedName>
        <fullName evidence="7">Uncharacterized protein</fullName>
    </submittedName>
</protein>
<evidence type="ECO:0000256" key="1">
    <source>
        <dbReference type="ARBA" id="ARBA00004141"/>
    </source>
</evidence>
<comment type="subcellular location">
    <subcellularLocation>
        <location evidence="1">Membrane</location>
        <topology evidence="1">Multi-pass membrane protein</topology>
    </subcellularLocation>
</comment>
<keyword evidence="3 6" id="KW-0812">Transmembrane</keyword>
<evidence type="ECO:0000256" key="4">
    <source>
        <dbReference type="ARBA" id="ARBA00022989"/>
    </source>
</evidence>
<keyword evidence="5 6" id="KW-0472">Membrane</keyword>
<evidence type="ECO:0000256" key="5">
    <source>
        <dbReference type="ARBA" id="ARBA00023136"/>
    </source>
</evidence>
<evidence type="ECO:0000256" key="2">
    <source>
        <dbReference type="ARBA" id="ARBA00005335"/>
    </source>
</evidence>